<protein>
    <submittedName>
        <fullName evidence="5">NUDIX hydrolase</fullName>
    </submittedName>
</protein>
<comment type="caution">
    <text evidence="5">The sequence shown here is derived from an EMBL/GenBank/DDBJ whole genome shotgun (WGS) entry which is preliminary data.</text>
</comment>
<dbReference type="GO" id="GO:0016787">
    <property type="term" value="F:hydrolase activity"/>
    <property type="evidence" value="ECO:0007669"/>
    <property type="project" value="UniProtKB-KW"/>
</dbReference>
<dbReference type="RefSeq" id="WP_377069091.1">
    <property type="nucleotide sequence ID" value="NZ_JBHSJJ010000023.1"/>
</dbReference>
<dbReference type="CDD" id="cd02883">
    <property type="entry name" value="NUDIX_Hydrolase"/>
    <property type="match status" value="1"/>
</dbReference>
<gene>
    <name evidence="5" type="ORF">ACFPFU_24290</name>
</gene>
<evidence type="ECO:0000313" key="6">
    <source>
        <dbReference type="Proteomes" id="UP001595818"/>
    </source>
</evidence>
<comment type="similarity">
    <text evidence="3">Belongs to the Nudix hydrolase family.</text>
</comment>
<comment type="cofactor">
    <cofactor evidence="1">
        <name>Mg(2+)</name>
        <dbReference type="ChEBI" id="CHEBI:18420"/>
    </cofactor>
</comment>
<feature type="domain" description="Nudix hydrolase" evidence="4">
    <location>
        <begin position="8"/>
        <end position="132"/>
    </location>
</feature>
<accession>A0ABV9T7V1</accession>
<keyword evidence="6" id="KW-1185">Reference proteome</keyword>
<evidence type="ECO:0000259" key="4">
    <source>
        <dbReference type="PROSITE" id="PS51462"/>
    </source>
</evidence>
<dbReference type="PROSITE" id="PS00893">
    <property type="entry name" value="NUDIX_BOX"/>
    <property type="match status" value="1"/>
</dbReference>
<keyword evidence="2 3" id="KW-0378">Hydrolase</keyword>
<dbReference type="SUPFAM" id="SSF55811">
    <property type="entry name" value="Nudix"/>
    <property type="match status" value="1"/>
</dbReference>
<dbReference type="InterPro" id="IPR020476">
    <property type="entry name" value="Nudix_hydrolase"/>
</dbReference>
<evidence type="ECO:0000256" key="3">
    <source>
        <dbReference type="RuleBase" id="RU003476"/>
    </source>
</evidence>
<dbReference type="Proteomes" id="UP001595818">
    <property type="component" value="Unassembled WGS sequence"/>
</dbReference>
<dbReference type="PROSITE" id="PS51462">
    <property type="entry name" value="NUDIX"/>
    <property type="match status" value="1"/>
</dbReference>
<reference evidence="6" key="1">
    <citation type="journal article" date="2019" name="Int. J. Syst. Evol. Microbiol.">
        <title>The Global Catalogue of Microorganisms (GCM) 10K type strain sequencing project: providing services to taxonomists for standard genome sequencing and annotation.</title>
        <authorList>
            <consortium name="The Broad Institute Genomics Platform"/>
            <consortium name="The Broad Institute Genome Sequencing Center for Infectious Disease"/>
            <person name="Wu L."/>
            <person name="Ma J."/>
        </authorList>
    </citation>
    <scope>NUCLEOTIDE SEQUENCE [LARGE SCALE GENOMIC DNA]</scope>
    <source>
        <strain evidence="6">CGMCC 4.7466</strain>
    </source>
</reference>
<dbReference type="Pfam" id="PF00293">
    <property type="entry name" value="NUDIX"/>
    <property type="match status" value="1"/>
</dbReference>
<sequence length="137" mass="15543">MDHLLECFYRVSVKALVLDDGGRFMLVKEDNGLWELPGGGLDHGETPHEALKREIKEEMGLETLYIADQPCYFFTSLNPKGVFVANVLYETRLAGLNFIPSTECTEIRFFSATEALDENHLYPNVEKFARIYSYGPG</sequence>
<dbReference type="PANTHER" id="PTHR43046:SF14">
    <property type="entry name" value="MUTT_NUDIX FAMILY PROTEIN"/>
    <property type="match status" value="1"/>
</dbReference>
<dbReference type="Gene3D" id="3.90.79.10">
    <property type="entry name" value="Nucleoside Triphosphate Pyrophosphohydrolase"/>
    <property type="match status" value="1"/>
</dbReference>
<dbReference type="InterPro" id="IPR020084">
    <property type="entry name" value="NUDIX_hydrolase_CS"/>
</dbReference>
<proteinExistence type="inferred from homology"/>
<name>A0ABV9T7V1_9BACT</name>
<dbReference type="EMBL" id="JBHSJJ010000023">
    <property type="protein sequence ID" value="MFC4874846.1"/>
    <property type="molecule type" value="Genomic_DNA"/>
</dbReference>
<evidence type="ECO:0000313" key="5">
    <source>
        <dbReference type="EMBL" id="MFC4874846.1"/>
    </source>
</evidence>
<dbReference type="PANTHER" id="PTHR43046">
    <property type="entry name" value="GDP-MANNOSE MANNOSYL HYDROLASE"/>
    <property type="match status" value="1"/>
</dbReference>
<organism evidence="5 6">
    <name type="scientific">Negadavirga shengliensis</name>
    <dbReference type="NCBI Taxonomy" id="1389218"/>
    <lineage>
        <taxon>Bacteria</taxon>
        <taxon>Pseudomonadati</taxon>
        <taxon>Bacteroidota</taxon>
        <taxon>Cytophagia</taxon>
        <taxon>Cytophagales</taxon>
        <taxon>Cyclobacteriaceae</taxon>
        <taxon>Negadavirga</taxon>
    </lineage>
</organism>
<dbReference type="InterPro" id="IPR015797">
    <property type="entry name" value="NUDIX_hydrolase-like_dom_sf"/>
</dbReference>
<evidence type="ECO:0000256" key="1">
    <source>
        <dbReference type="ARBA" id="ARBA00001946"/>
    </source>
</evidence>
<dbReference type="PRINTS" id="PR00502">
    <property type="entry name" value="NUDIXFAMILY"/>
</dbReference>
<evidence type="ECO:0000256" key="2">
    <source>
        <dbReference type="ARBA" id="ARBA00022801"/>
    </source>
</evidence>
<dbReference type="InterPro" id="IPR000086">
    <property type="entry name" value="NUDIX_hydrolase_dom"/>
</dbReference>